<evidence type="ECO:0000256" key="2">
    <source>
        <dbReference type="ARBA" id="ARBA00022832"/>
    </source>
</evidence>
<proteinExistence type="predicted"/>
<dbReference type="AlphaFoldDB" id="A0A926Y2F7"/>
<evidence type="ECO:0000256" key="1">
    <source>
        <dbReference type="ARBA" id="ARBA00005005"/>
    </source>
</evidence>
<dbReference type="Gene3D" id="3.40.50.720">
    <property type="entry name" value="NAD(P)-binding Rossmann-like Domain"/>
    <property type="match status" value="1"/>
</dbReference>
<evidence type="ECO:0000256" key="3">
    <source>
        <dbReference type="ARBA" id="ARBA00022963"/>
    </source>
</evidence>
<keyword evidence="4" id="KW-0560">Oxidoreductase</keyword>
<keyword evidence="12" id="KW-1185">Reference proteome</keyword>
<dbReference type="GO" id="GO:0070403">
    <property type="term" value="F:NAD+ binding"/>
    <property type="evidence" value="ECO:0007669"/>
    <property type="project" value="InterPro"/>
</dbReference>
<name>A0A926Y2F7_9BACT</name>
<accession>A0A926Y2F7</accession>
<evidence type="ECO:0000313" key="11">
    <source>
        <dbReference type="EMBL" id="MBD2700910.1"/>
    </source>
</evidence>
<evidence type="ECO:0000259" key="9">
    <source>
        <dbReference type="Pfam" id="PF00725"/>
    </source>
</evidence>
<evidence type="ECO:0000256" key="7">
    <source>
        <dbReference type="ARBA" id="ARBA00049556"/>
    </source>
</evidence>
<dbReference type="EMBL" id="JACWZY010000006">
    <property type="protein sequence ID" value="MBD2700910.1"/>
    <property type="molecule type" value="Genomic_DNA"/>
</dbReference>
<keyword evidence="3" id="KW-0442">Lipid degradation</keyword>
<evidence type="ECO:0000313" key="12">
    <source>
        <dbReference type="Proteomes" id="UP000598820"/>
    </source>
</evidence>
<dbReference type="InterPro" id="IPR008927">
    <property type="entry name" value="6-PGluconate_DH-like_C_sf"/>
</dbReference>
<gene>
    <name evidence="11" type="ORF">IC229_09695</name>
</gene>
<organism evidence="11 12">
    <name type="scientific">Spirosoma profusum</name>
    <dbReference type="NCBI Taxonomy" id="2771354"/>
    <lineage>
        <taxon>Bacteria</taxon>
        <taxon>Pseudomonadati</taxon>
        <taxon>Bacteroidota</taxon>
        <taxon>Cytophagia</taxon>
        <taxon>Cytophagales</taxon>
        <taxon>Cytophagaceae</taxon>
        <taxon>Spirosoma</taxon>
    </lineage>
</organism>
<dbReference type="InterPro" id="IPR029045">
    <property type="entry name" value="ClpP/crotonase-like_dom_sf"/>
</dbReference>
<feature type="region of interest" description="Disordered" evidence="8">
    <location>
        <begin position="1"/>
        <end position="20"/>
    </location>
</feature>
<dbReference type="Pfam" id="PF02737">
    <property type="entry name" value="3HCDH_N"/>
    <property type="match status" value="1"/>
</dbReference>
<comment type="caution">
    <text evidence="11">The sequence shown here is derived from an EMBL/GenBank/DDBJ whole genome shotgun (WGS) entry which is preliminary data.</text>
</comment>
<keyword evidence="6" id="KW-0443">Lipid metabolism</keyword>
<sequence>MEATLEKPKSEGRTPQTKKRTIRRVAVLGSGIMGSRIAAHFANIGADVLLLDIVPKEPNAIEQAKGLTTDSPLVRNRPVTDAFQTMLKASPASLYSPKFAERIKLGNFDDNLKEIATYDWVIEVVVERLDIKRSVYERVEQYRKPGTLITSNTSGIPMHLLIEGRSDDFRRNFCGTHFFNPPRYLRLLEVIPGPDTDPDVIDFLMNYGDLYLGKTTVLCKDTPGFIANRLGIQSLIQTIRVSEELGLTVEEVDKLTGPVVGRPKSGTFRLSDVVGLDTTVNVANNLVKMEHDESRASFELPPSMQKLMENKWLGDKTGQGYYKKIKDEKGQTLILALDLKTFEYKPSVKVKFATLEGTKAIDSLKKRFPILLAGKDKAGEFYRQTFADGFRYATYRIPEISDELYRIDAAITAGFGWQMGLFETWDAIGVRKGVELIESLGQKPAQWVYDMLDAGFDAFYKIEGGKRMYYDIPTKSYKAIPGTEAFTILENLRGDGPSNNVVWKNNDASIYDLGDGILNVEFHSKMNTFGQGVSEALQKGVSLAEKDFRGLVVGNDSTEAFSAGANLAMLFMFAVEQEFDEVNLMIAQFQKLITRLRYSSVPVVVAPHTLTLGGGCEAVLHADKVVAHAESYIGLVEVGVGLIPAGGGTKEMAARASDLYQTGDPELNILQSAFMNIATAKVSTSAQEARDMNYLRSTDQIVLNRSRLLAEAKQAAIELAENGYTQPKPRKDIKVQGKTGIALFKAGVAAMRMGNYISDHDAKIADKLAYVICGGDLSSPQNVSEQYLLDLEREAFLSLTGEKKTLERIQSLLTGGKALRN</sequence>
<dbReference type="RefSeq" id="WP_190886766.1">
    <property type="nucleotide sequence ID" value="NZ_JACWZY010000006.1"/>
</dbReference>
<evidence type="ECO:0000256" key="4">
    <source>
        <dbReference type="ARBA" id="ARBA00023002"/>
    </source>
</evidence>
<dbReference type="SUPFAM" id="SSF52096">
    <property type="entry name" value="ClpP/crotonase"/>
    <property type="match status" value="1"/>
</dbReference>
<dbReference type="Gene3D" id="3.90.226.10">
    <property type="entry name" value="2-enoyl-CoA Hydratase, Chain A, domain 1"/>
    <property type="match status" value="1"/>
</dbReference>
<dbReference type="InterPro" id="IPR036291">
    <property type="entry name" value="NAD(P)-bd_dom_sf"/>
</dbReference>
<dbReference type="InterPro" id="IPR001753">
    <property type="entry name" value="Enoyl-CoA_hydra/iso"/>
</dbReference>
<comment type="catalytic activity">
    <reaction evidence="7">
        <text>a (3S)-3-hydroxyacyl-CoA + NAD(+) = a 3-oxoacyl-CoA + NADH + H(+)</text>
        <dbReference type="Rhea" id="RHEA:22432"/>
        <dbReference type="ChEBI" id="CHEBI:15378"/>
        <dbReference type="ChEBI" id="CHEBI:57318"/>
        <dbReference type="ChEBI" id="CHEBI:57540"/>
        <dbReference type="ChEBI" id="CHEBI:57945"/>
        <dbReference type="ChEBI" id="CHEBI:90726"/>
        <dbReference type="EC" id="1.1.1.35"/>
    </reaction>
</comment>
<dbReference type="SUPFAM" id="SSF51735">
    <property type="entry name" value="NAD(P)-binding Rossmann-fold domains"/>
    <property type="match status" value="1"/>
</dbReference>
<comment type="pathway">
    <text evidence="1">Lipid metabolism; fatty acid beta-oxidation.</text>
</comment>
<dbReference type="PANTHER" id="PTHR48075:SF7">
    <property type="entry name" value="3-HYDROXYACYL-COA DEHYDROGENASE-RELATED"/>
    <property type="match status" value="1"/>
</dbReference>
<evidence type="ECO:0000259" key="10">
    <source>
        <dbReference type="Pfam" id="PF02737"/>
    </source>
</evidence>
<dbReference type="InterPro" id="IPR006108">
    <property type="entry name" value="3HC_DH_C"/>
</dbReference>
<feature type="compositionally biased region" description="Basic and acidic residues" evidence="8">
    <location>
        <begin position="1"/>
        <end position="12"/>
    </location>
</feature>
<dbReference type="GO" id="GO:0003857">
    <property type="term" value="F:(3S)-3-hydroxyacyl-CoA dehydrogenase (NAD+) activity"/>
    <property type="evidence" value="ECO:0007669"/>
    <property type="project" value="UniProtKB-EC"/>
</dbReference>
<dbReference type="Proteomes" id="UP000598820">
    <property type="component" value="Unassembled WGS sequence"/>
</dbReference>
<evidence type="ECO:0000256" key="6">
    <source>
        <dbReference type="ARBA" id="ARBA00023098"/>
    </source>
</evidence>
<feature type="domain" description="3-hydroxyacyl-CoA dehydrogenase NAD binding" evidence="10">
    <location>
        <begin position="25"/>
        <end position="222"/>
    </location>
</feature>
<dbReference type="GO" id="GO:0006631">
    <property type="term" value="P:fatty acid metabolic process"/>
    <property type="evidence" value="ECO:0007669"/>
    <property type="project" value="UniProtKB-KW"/>
</dbReference>
<dbReference type="Pfam" id="PF00378">
    <property type="entry name" value="ECH_1"/>
    <property type="match status" value="1"/>
</dbReference>
<dbReference type="PANTHER" id="PTHR48075">
    <property type="entry name" value="3-HYDROXYACYL-COA DEHYDROGENASE FAMILY PROTEIN"/>
    <property type="match status" value="1"/>
</dbReference>
<dbReference type="InterPro" id="IPR006176">
    <property type="entry name" value="3-OHacyl-CoA_DH_NAD-bd"/>
</dbReference>
<dbReference type="Gene3D" id="1.10.1040.50">
    <property type="match status" value="1"/>
</dbReference>
<dbReference type="Pfam" id="PF00725">
    <property type="entry name" value="3HCDH"/>
    <property type="match status" value="1"/>
</dbReference>
<evidence type="ECO:0000256" key="8">
    <source>
        <dbReference type="SAM" id="MobiDB-lite"/>
    </source>
</evidence>
<protein>
    <submittedName>
        <fullName evidence="11">3-hydroxyacyl-CoA dehydrogenase/enoyl-CoA hydratase family protein</fullName>
    </submittedName>
</protein>
<keyword evidence="2" id="KW-0276">Fatty acid metabolism</keyword>
<dbReference type="SUPFAM" id="SSF48179">
    <property type="entry name" value="6-phosphogluconate dehydrogenase C-terminal domain-like"/>
    <property type="match status" value="2"/>
</dbReference>
<dbReference type="CDD" id="cd06558">
    <property type="entry name" value="crotonase-like"/>
    <property type="match status" value="1"/>
</dbReference>
<dbReference type="GO" id="GO:0016042">
    <property type="term" value="P:lipid catabolic process"/>
    <property type="evidence" value="ECO:0007669"/>
    <property type="project" value="UniProtKB-KW"/>
</dbReference>
<evidence type="ECO:0000256" key="5">
    <source>
        <dbReference type="ARBA" id="ARBA00023027"/>
    </source>
</evidence>
<feature type="domain" description="3-hydroxyacyl-CoA dehydrogenase C-terminal" evidence="9">
    <location>
        <begin position="224"/>
        <end position="323"/>
    </location>
</feature>
<keyword evidence="5" id="KW-0520">NAD</keyword>
<reference evidence="11" key="1">
    <citation type="submission" date="2020-09" db="EMBL/GenBank/DDBJ databases">
        <authorList>
            <person name="Kim M.K."/>
        </authorList>
    </citation>
    <scope>NUCLEOTIDE SEQUENCE</scope>
    <source>
        <strain evidence="11">BT702</strain>
    </source>
</reference>